<sequence length="452" mass="54180">MAGIRITLKETGQQSIARLWVANRGGIRFNVPESLRFLRLCYRHKINIEIEKNSEGELEKGFYFFNYKTKDKITIFYKESGVLQNFSFEKDEKYSKYYNKQMYQIQIGKLGFINCLSVDDRDVLFDFLTEENFGYIPQNRTSIENKEKHPYISQNKVSIEKKKEYSYKLLYNDLERIKADLIKNKNYNKLNENEQLLLDLPLIMWSKKWEYGSIFMFNWFMEGGDIIMDNDLYTFLDNWKELKEKRNEFDKFIKKYKNKPILKEVKENDFRLYALNDLKNELQKREEEEFLIDRKFDSKSTNFSRFSINIGFFDNINTPYVASFGTLGIGYLLEGKYNKEKEEIYITKIWEEINDSFDFKDEEFRFDKPKSMISQPLGVWSKSIFKYYDEVGSYKNINPSDDRLNISNSTFNSFRSKTKIGKDFHIKGIRLIKESNHFVKTIKINSSEVIYK</sequence>
<dbReference type="KEGG" id="capn:CBG49_00300"/>
<reference evidence="2" key="1">
    <citation type="submission" date="2017-06" db="EMBL/GenBank/DDBJ databases">
        <title>Complete genome sequence of Capnocytophaga sp. KCOM 1579 (=ChDC OS43) isolated from a human refractory periapical abscess lesion.</title>
        <authorList>
            <person name="Kook J.-K."/>
            <person name="Park S.-N."/>
            <person name="Lim Y.K."/>
            <person name="Roh H."/>
        </authorList>
    </citation>
    <scope>NUCLEOTIDE SEQUENCE [LARGE SCALE GENOMIC DNA]</scope>
    <source>
        <strain evidence="2">ChDC OS43</strain>
    </source>
</reference>
<gene>
    <name evidence="1" type="ORF">CBG49_00300</name>
</gene>
<dbReference type="Proteomes" id="UP000197007">
    <property type="component" value="Chromosome"/>
</dbReference>
<name>A0A1Z4BK28_9FLAO</name>
<dbReference type="EMBL" id="CP022022">
    <property type="protein sequence ID" value="ASF41644.1"/>
    <property type="molecule type" value="Genomic_DNA"/>
</dbReference>
<evidence type="ECO:0000313" key="2">
    <source>
        <dbReference type="Proteomes" id="UP000197007"/>
    </source>
</evidence>
<proteinExistence type="predicted"/>
<keyword evidence="2" id="KW-1185">Reference proteome</keyword>
<evidence type="ECO:0000313" key="1">
    <source>
        <dbReference type="EMBL" id="ASF41644.1"/>
    </source>
</evidence>
<protein>
    <submittedName>
        <fullName evidence="1">Uncharacterized protein</fullName>
    </submittedName>
</protein>
<accession>A0A1Z4BK28</accession>
<organism evidence="1 2">
    <name type="scientific">Capnocytophaga endodontalis</name>
    <dbReference type="NCBI Taxonomy" id="2708117"/>
    <lineage>
        <taxon>Bacteria</taxon>
        <taxon>Pseudomonadati</taxon>
        <taxon>Bacteroidota</taxon>
        <taxon>Flavobacteriia</taxon>
        <taxon>Flavobacteriales</taxon>
        <taxon>Flavobacteriaceae</taxon>
        <taxon>Capnocytophaga</taxon>
    </lineage>
</organism>
<dbReference type="RefSeq" id="WP_088592873.1">
    <property type="nucleotide sequence ID" value="NZ_CP022022.1"/>
</dbReference>
<dbReference type="AlphaFoldDB" id="A0A1Z4BK28"/>